<dbReference type="GO" id="GO:0005886">
    <property type="term" value="C:plasma membrane"/>
    <property type="evidence" value="ECO:0007669"/>
    <property type="project" value="TreeGrafter"/>
</dbReference>
<dbReference type="FunFam" id="3.30.200.20:FF:000043">
    <property type="entry name" value="Wall-associated receptor kinase 2"/>
    <property type="match status" value="1"/>
</dbReference>
<keyword evidence="6 19" id="KW-0812">Transmembrane</keyword>
<keyword evidence="14" id="KW-1015">Disulfide bond</keyword>
<sequence length="770" mass="85611">MKSRRRESTIRGTIGGAKGMTNIIGELVLMYQLLVMLFTTAAEELPACQRVCGDVEIPYPFGIGPPHCFREDGFDLTCSKTNDSRGYKPFNGNVEVTNISLASGQVRIYNAISWQCYNKELAHRTWVLDLNDTPYRLSNISNKFTVIGCDTLAYIGGRKNEIDLYESGCVSMCRNGIIPTNGSCTGIGCCQTSIPSGLSFYNVWFDAKFNSSDVQDQEFNPCSFAVLLEEDQFEFQSTYVTKLDFYSNNGWPVGKAPVVLDWAIGNETCEQAQRNQTTYACISDHSHCVGSPGGHGYLCNCSSGYRGNPYVHGADGCQDINECDDQRPCAETATCTNAPGNFSCSCPPGTHGDPQKGGTCYPCPPGTHGDPQIGGTCYPNNKLSLTVKLVIGNYFLSMPSNKQRMLMRVKKRYFQQNGGWQLLHEIRSNQGLAFMIFTKEELEQATNKFDKSCVLGHGGYGTVYKGILTDNRTVAIKKSKMIDERLKKEFGKEMIILSQINHKNVVKLLGCCLEVEVPMLVYEFVSNGTLFQLIHEKSHRVPISLDLRLKVASESAGALAYLHSSASPPIIHGDVKPSNILLDDNYTAKVSDFGASMLVPMDETQCATLVQGTCGYLDPEVLQTYHLTDKSDVYSFGVVLLELLTGKKALYFEGSKDEKSLASTFISAMKENQLLQLLDGQIKNEEDMDVIQAVAELANQCLNFRGQERPSMDEVAEKLDRLRKFKLHPWVQHPEEIERLLEESSNYRETDTTRHYSLEKIAALDIESGR</sequence>
<evidence type="ECO:0000256" key="14">
    <source>
        <dbReference type="ARBA" id="ARBA00023157"/>
    </source>
</evidence>
<dbReference type="PROSITE" id="PS50011">
    <property type="entry name" value="PROTEIN_KINASE_DOM"/>
    <property type="match status" value="1"/>
</dbReference>
<dbReference type="OrthoDB" id="4062651at2759"/>
<dbReference type="FunFam" id="1.10.510.10:FF:000084">
    <property type="entry name" value="Wall-associated receptor kinase 2"/>
    <property type="match status" value="1"/>
</dbReference>
<dbReference type="SMART" id="SM00179">
    <property type="entry name" value="EGF_CA"/>
    <property type="match status" value="1"/>
</dbReference>
<dbReference type="SUPFAM" id="SSF56112">
    <property type="entry name" value="Protein kinase-like (PK-like)"/>
    <property type="match status" value="1"/>
</dbReference>
<evidence type="ECO:0000256" key="2">
    <source>
        <dbReference type="ARBA" id="ARBA00022527"/>
    </source>
</evidence>
<dbReference type="Gene3D" id="2.10.25.10">
    <property type="entry name" value="Laminin"/>
    <property type="match status" value="1"/>
</dbReference>
<dbReference type="InterPro" id="IPR018097">
    <property type="entry name" value="EGF_Ca-bd_CS"/>
</dbReference>
<dbReference type="InterPro" id="IPR008271">
    <property type="entry name" value="Ser/Thr_kinase_AS"/>
</dbReference>
<feature type="transmembrane region" description="Helical" evidence="19">
    <location>
        <begin position="21"/>
        <end position="42"/>
    </location>
</feature>
<dbReference type="InParanoid" id="A0A6J0PP45"/>
<evidence type="ECO:0000256" key="12">
    <source>
        <dbReference type="ARBA" id="ARBA00022989"/>
    </source>
</evidence>
<evidence type="ECO:0000256" key="9">
    <source>
        <dbReference type="ARBA" id="ARBA00022741"/>
    </source>
</evidence>
<dbReference type="InterPro" id="IPR017441">
    <property type="entry name" value="Protein_kinase_ATP_BS"/>
</dbReference>
<reference evidence="23" key="1">
    <citation type="submission" date="2025-08" db="UniProtKB">
        <authorList>
            <consortium name="RefSeq"/>
        </authorList>
    </citation>
    <scope>IDENTIFICATION</scope>
</reference>
<evidence type="ECO:0000259" key="21">
    <source>
        <dbReference type="PROSITE" id="PS50026"/>
    </source>
</evidence>
<dbReference type="InterPro" id="IPR000152">
    <property type="entry name" value="EGF-type_Asp/Asn_hydroxyl_site"/>
</dbReference>
<dbReference type="PANTHER" id="PTHR27005:SF479">
    <property type="entry name" value="OS06G0706600 PROTEIN"/>
    <property type="match status" value="1"/>
</dbReference>
<dbReference type="Pfam" id="PF07645">
    <property type="entry name" value="EGF_CA"/>
    <property type="match status" value="1"/>
</dbReference>
<dbReference type="Pfam" id="PF07714">
    <property type="entry name" value="PK_Tyr_Ser-Thr"/>
    <property type="match status" value="1"/>
</dbReference>
<keyword evidence="2" id="KW-0723">Serine/threonine-protein kinase</keyword>
<dbReference type="SMART" id="SM00220">
    <property type="entry name" value="S_TKc"/>
    <property type="match status" value="1"/>
</dbReference>
<dbReference type="PROSITE" id="PS00107">
    <property type="entry name" value="PROTEIN_KINASE_ATP"/>
    <property type="match status" value="1"/>
</dbReference>
<evidence type="ECO:0000256" key="8">
    <source>
        <dbReference type="ARBA" id="ARBA00022737"/>
    </source>
</evidence>
<dbReference type="AlphaFoldDB" id="A0A6J0PP45"/>
<dbReference type="Pfam" id="PF13947">
    <property type="entry name" value="GUB_WAK_bind"/>
    <property type="match status" value="1"/>
</dbReference>
<name>A0A6J0PP45_ELAGV</name>
<keyword evidence="8" id="KW-0677">Repeat</keyword>
<dbReference type="FunCoup" id="A0A6J0PP45">
    <property type="interactions" value="22"/>
</dbReference>
<organism evidence="22 23">
    <name type="scientific">Elaeis guineensis var. tenera</name>
    <name type="common">Oil palm</name>
    <dbReference type="NCBI Taxonomy" id="51953"/>
    <lineage>
        <taxon>Eukaryota</taxon>
        <taxon>Viridiplantae</taxon>
        <taxon>Streptophyta</taxon>
        <taxon>Embryophyta</taxon>
        <taxon>Tracheophyta</taxon>
        <taxon>Spermatophyta</taxon>
        <taxon>Magnoliopsida</taxon>
        <taxon>Liliopsida</taxon>
        <taxon>Arecaceae</taxon>
        <taxon>Arecoideae</taxon>
        <taxon>Cocoseae</taxon>
        <taxon>Elaeidinae</taxon>
        <taxon>Elaeis</taxon>
    </lineage>
</organism>
<keyword evidence="9 18" id="KW-0547">Nucleotide-binding</keyword>
<dbReference type="Gene3D" id="1.10.510.10">
    <property type="entry name" value="Transferase(Phosphotransferase) domain 1"/>
    <property type="match status" value="1"/>
</dbReference>
<feature type="domain" description="EGF-like" evidence="21">
    <location>
        <begin position="319"/>
        <end position="355"/>
    </location>
</feature>
<dbReference type="GO" id="GO:0005509">
    <property type="term" value="F:calcium ion binding"/>
    <property type="evidence" value="ECO:0007669"/>
    <property type="project" value="InterPro"/>
</dbReference>
<keyword evidence="22" id="KW-1185">Reference proteome</keyword>
<dbReference type="InterPro" id="IPR009030">
    <property type="entry name" value="Growth_fac_rcpt_cys_sf"/>
</dbReference>
<keyword evidence="10" id="KW-0418">Kinase</keyword>
<dbReference type="InterPro" id="IPR001881">
    <property type="entry name" value="EGF-like_Ca-bd_dom"/>
</dbReference>
<dbReference type="InterPro" id="IPR001245">
    <property type="entry name" value="Ser-Thr/Tyr_kinase_cat_dom"/>
</dbReference>
<keyword evidence="11 18" id="KW-0067">ATP-binding</keyword>
<comment type="function">
    <text evidence="16">Serine/threonine-protein kinase that may function as a signaling receptor of extracellular matrix component. Binding to pectin may have significance in the control of cell expansion, morphogenesis and development.</text>
</comment>
<evidence type="ECO:0000256" key="5">
    <source>
        <dbReference type="ARBA" id="ARBA00022679"/>
    </source>
</evidence>
<accession>A0A6J0PP45</accession>
<dbReference type="GO" id="GO:0007166">
    <property type="term" value="P:cell surface receptor signaling pathway"/>
    <property type="evidence" value="ECO:0007669"/>
    <property type="project" value="InterPro"/>
</dbReference>
<evidence type="ECO:0000256" key="7">
    <source>
        <dbReference type="ARBA" id="ARBA00022729"/>
    </source>
</evidence>
<keyword evidence="12 19" id="KW-1133">Transmembrane helix</keyword>
<evidence type="ECO:0000256" key="18">
    <source>
        <dbReference type="PROSITE-ProRule" id="PRU10141"/>
    </source>
</evidence>
<keyword evidence="7" id="KW-0732">Signal</keyword>
<dbReference type="PANTHER" id="PTHR27005">
    <property type="entry name" value="WALL-ASSOCIATED RECEPTOR KINASE-LIKE 21"/>
    <property type="match status" value="1"/>
</dbReference>
<dbReference type="CDD" id="cd14066">
    <property type="entry name" value="STKc_IRAK"/>
    <property type="match status" value="1"/>
</dbReference>
<keyword evidence="15" id="KW-0325">Glycoprotein</keyword>
<proteinExistence type="predicted"/>
<dbReference type="InterPro" id="IPR045274">
    <property type="entry name" value="WAK-like"/>
</dbReference>
<keyword evidence="13 19" id="KW-0472">Membrane</keyword>
<evidence type="ECO:0000313" key="23">
    <source>
        <dbReference type="RefSeq" id="XP_019709228.2"/>
    </source>
</evidence>
<feature type="binding site" evidence="18">
    <location>
        <position position="478"/>
    </location>
    <ligand>
        <name>ATP</name>
        <dbReference type="ChEBI" id="CHEBI:30616"/>
    </ligand>
</feature>
<evidence type="ECO:0000256" key="3">
    <source>
        <dbReference type="ARBA" id="ARBA00022536"/>
    </source>
</evidence>
<comment type="subcellular location">
    <subcellularLocation>
        <location evidence="1">Membrane</location>
        <topology evidence="1">Single-pass type I membrane protein</topology>
    </subcellularLocation>
</comment>
<dbReference type="SUPFAM" id="SSF57184">
    <property type="entry name" value="Growth factor receptor domain"/>
    <property type="match status" value="1"/>
</dbReference>
<evidence type="ECO:0000256" key="11">
    <source>
        <dbReference type="ARBA" id="ARBA00022840"/>
    </source>
</evidence>
<dbReference type="Proteomes" id="UP000504607">
    <property type="component" value="Chromosome 11"/>
</dbReference>
<dbReference type="InterPro" id="IPR011009">
    <property type="entry name" value="Kinase-like_dom_sf"/>
</dbReference>
<dbReference type="CDD" id="cd00054">
    <property type="entry name" value="EGF_CA"/>
    <property type="match status" value="1"/>
</dbReference>
<dbReference type="InterPro" id="IPR049883">
    <property type="entry name" value="NOTCH1_EGF-like"/>
</dbReference>
<feature type="domain" description="Protein kinase" evidence="20">
    <location>
        <begin position="449"/>
        <end position="731"/>
    </location>
</feature>
<evidence type="ECO:0000256" key="15">
    <source>
        <dbReference type="ARBA" id="ARBA00023180"/>
    </source>
</evidence>
<evidence type="ECO:0000256" key="19">
    <source>
        <dbReference type="SAM" id="Phobius"/>
    </source>
</evidence>
<dbReference type="GO" id="GO:0005524">
    <property type="term" value="F:ATP binding"/>
    <property type="evidence" value="ECO:0007669"/>
    <property type="project" value="UniProtKB-UniRule"/>
</dbReference>
<evidence type="ECO:0000256" key="17">
    <source>
        <dbReference type="PROSITE-ProRule" id="PRU00076"/>
    </source>
</evidence>
<dbReference type="InterPro" id="IPR000719">
    <property type="entry name" value="Prot_kinase_dom"/>
</dbReference>
<dbReference type="PROSITE" id="PS01187">
    <property type="entry name" value="EGF_CA"/>
    <property type="match status" value="1"/>
</dbReference>
<comment type="caution">
    <text evidence="17">Lacks conserved residue(s) required for the propagation of feature annotation.</text>
</comment>
<dbReference type="PROSITE" id="PS00010">
    <property type="entry name" value="ASX_HYDROXYL"/>
    <property type="match status" value="1"/>
</dbReference>
<dbReference type="PROSITE" id="PS50026">
    <property type="entry name" value="EGF_3"/>
    <property type="match status" value="1"/>
</dbReference>
<evidence type="ECO:0000256" key="16">
    <source>
        <dbReference type="ARBA" id="ARBA00058961"/>
    </source>
</evidence>
<evidence type="ECO:0000256" key="1">
    <source>
        <dbReference type="ARBA" id="ARBA00004479"/>
    </source>
</evidence>
<dbReference type="Gene3D" id="3.30.200.20">
    <property type="entry name" value="Phosphorylase Kinase, domain 1"/>
    <property type="match status" value="1"/>
</dbReference>
<protein>
    <submittedName>
        <fullName evidence="23">Wall-associated receptor kinase 5-like</fullName>
    </submittedName>
</protein>
<dbReference type="GO" id="GO:0030247">
    <property type="term" value="F:polysaccharide binding"/>
    <property type="evidence" value="ECO:0007669"/>
    <property type="project" value="InterPro"/>
</dbReference>
<dbReference type="InterPro" id="IPR025287">
    <property type="entry name" value="WAK_GUB"/>
</dbReference>
<dbReference type="InterPro" id="IPR000742">
    <property type="entry name" value="EGF"/>
</dbReference>
<dbReference type="GO" id="GO:0004674">
    <property type="term" value="F:protein serine/threonine kinase activity"/>
    <property type="evidence" value="ECO:0007669"/>
    <property type="project" value="UniProtKB-KW"/>
</dbReference>
<keyword evidence="4" id="KW-0597">Phosphoprotein</keyword>
<dbReference type="SMART" id="SM00181">
    <property type="entry name" value="EGF"/>
    <property type="match status" value="2"/>
</dbReference>
<evidence type="ECO:0000256" key="10">
    <source>
        <dbReference type="ARBA" id="ARBA00022777"/>
    </source>
</evidence>
<gene>
    <name evidence="23" type="primary">LOC105054559</name>
</gene>
<dbReference type="FunFam" id="2.10.25.10:FF:000038">
    <property type="entry name" value="Fibrillin 2"/>
    <property type="match status" value="1"/>
</dbReference>
<keyword evidence="3 17" id="KW-0245">EGF-like domain</keyword>
<evidence type="ECO:0000256" key="4">
    <source>
        <dbReference type="ARBA" id="ARBA00022553"/>
    </source>
</evidence>
<dbReference type="RefSeq" id="XP_019709228.2">
    <property type="nucleotide sequence ID" value="XM_019853669.2"/>
</dbReference>
<evidence type="ECO:0000259" key="20">
    <source>
        <dbReference type="PROSITE" id="PS50011"/>
    </source>
</evidence>
<evidence type="ECO:0000256" key="6">
    <source>
        <dbReference type="ARBA" id="ARBA00022692"/>
    </source>
</evidence>
<evidence type="ECO:0000313" key="22">
    <source>
        <dbReference type="Proteomes" id="UP000504607"/>
    </source>
</evidence>
<keyword evidence="5" id="KW-0808">Transferase</keyword>
<evidence type="ECO:0000256" key="13">
    <source>
        <dbReference type="ARBA" id="ARBA00023136"/>
    </source>
</evidence>
<dbReference type="PROSITE" id="PS00108">
    <property type="entry name" value="PROTEIN_KINASE_ST"/>
    <property type="match status" value="1"/>
</dbReference>